<dbReference type="AlphaFoldDB" id="A0AAJ8E019"/>
<name>A0AAJ8E019_ASPNG</name>
<gene>
    <name evidence="2" type="ORF">An12g08430</name>
</gene>
<dbReference type="GeneID" id="84592679"/>
<dbReference type="KEGG" id="ang:An12g08430"/>
<evidence type="ECO:0000313" key="2">
    <source>
        <dbReference type="RefSeq" id="XP_059601924.1"/>
    </source>
</evidence>
<dbReference type="RefSeq" id="XP_059601924.1">
    <property type="nucleotide sequence ID" value="XM_059743587.1"/>
</dbReference>
<accession>A0AAJ8E019</accession>
<dbReference type="VEuPathDB" id="FungiDB:An12g08430"/>
<protein>
    <submittedName>
        <fullName evidence="2">Uncharacterized protein</fullName>
    </submittedName>
</protein>
<reference evidence="2" key="1">
    <citation type="submission" date="2025-02" db="EMBL/GenBank/DDBJ databases">
        <authorList>
            <consortium name="NCBI Genome Project"/>
        </authorList>
    </citation>
    <scope>NUCLEOTIDE SEQUENCE</scope>
</reference>
<evidence type="ECO:0000256" key="1">
    <source>
        <dbReference type="SAM" id="MobiDB-lite"/>
    </source>
</evidence>
<proteinExistence type="predicted"/>
<sequence length="269" mass="29689">MGGNIETAREWYQEPLEILLQEHEASGQLARPESRVCRWEGGLESFHLGSNHRLDLNSISLPPATGRARREARHANWDHRSARIRLRSRDDRGAYEQAPWVSPSQHPRPFWGWRGCRKQSWLGPKEEGGTEPGSPPDLSVLARAALPPSDPRGEIWAFSATNLHQNLSSVQPPSQFWINSVRVGSSRASDPLHMGTSCDKEPGNPGVTACTRALGGTLNTPRPGVPSRDVGMGAVKVAKPKQMHTGHTTLEIPARRTKRSDSPTYPFGL</sequence>
<feature type="region of interest" description="Disordered" evidence="1">
    <location>
        <begin position="237"/>
        <end position="269"/>
    </location>
</feature>
<organism evidence="2">
    <name type="scientific">Aspergillus niger</name>
    <dbReference type="NCBI Taxonomy" id="5061"/>
    <lineage>
        <taxon>Eukaryota</taxon>
        <taxon>Fungi</taxon>
        <taxon>Dikarya</taxon>
        <taxon>Ascomycota</taxon>
        <taxon>Pezizomycotina</taxon>
        <taxon>Eurotiomycetes</taxon>
        <taxon>Eurotiomycetidae</taxon>
        <taxon>Eurotiales</taxon>
        <taxon>Aspergillaceae</taxon>
        <taxon>Aspergillus</taxon>
        <taxon>Aspergillus subgen. Circumdati</taxon>
    </lineage>
</organism>
<reference evidence="2" key="2">
    <citation type="submission" date="2025-08" db="UniProtKB">
        <authorList>
            <consortium name="RefSeq"/>
        </authorList>
    </citation>
    <scope>IDENTIFICATION</scope>
</reference>